<dbReference type="InterPro" id="IPR027417">
    <property type="entry name" value="P-loop_NTPase"/>
</dbReference>
<dbReference type="Pfam" id="PF00196">
    <property type="entry name" value="GerE"/>
    <property type="match status" value="1"/>
</dbReference>
<dbReference type="SUPFAM" id="SSF47413">
    <property type="entry name" value="lambda repressor-like DNA-binding domains"/>
    <property type="match status" value="1"/>
</dbReference>
<dbReference type="InterPro" id="IPR000792">
    <property type="entry name" value="Tscrpt_reg_LuxR_C"/>
</dbReference>
<dbReference type="PROSITE" id="PS50943">
    <property type="entry name" value="HTH_CROC1"/>
    <property type="match status" value="1"/>
</dbReference>
<dbReference type="Gene3D" id="1.10.10.10">
    <property type="entry name" value="Winged helix-like DNA-binding domain superfamily/Winged helix DNA-binding domain"/>
    <property type="match status" value="1"/>
</dbReference>
<comment type="caution">
    <text evidence="3">The sequence shown here is derived from an EMBL/GenBank/DDBJ whole genome shotgun (WGS) entry which is preliminary data.</text>
</comment>
<dbReference type="InterPro" id="IPR010982">
    <property type="entry name" value="Lambda_DNA-bd_dom_sf"/>
</dbReference>
<dbReference type="Proteomes" id="UP001501490">
    <property type="component" value="Unassembled WGS sequence"/>
</dbReference>
<name>A0ABP6ZD68_9ACTN</name>
<dbReference type="Gene3D" id="3.40.50.300">
    <property type="entry name" value="P-loop containing nucleotide triphosphate hydrolases"/>
    <property type="match status" value="1"/>
</dbReference>
<dbReference type="SUPFAM" id="SSF48452">
    <property type="entry name" value="TPR-like"/>
    <property type="match status" value="1"/>
</dbReference>
<sequence length="863" mass="92510">MTCGRIDVPDRVGQLDRWYSGVDPTERHVTTEALPRLTPRELRDRRHQLGLTQSALAAALGVTVTTIARWERGERAISTPLLVRLALDHLETQPVMPAVERIPAPDVALVGRSRELAAVRRLIGADGARLVTFVGPGGAGKSVLALEAGRRAAAERSAGGCLVELADLTPGSAIEATVGRALGVRDRRGGSIADSLVRALHGTDLVLVLDNCEHVSGSAGTLVAAILRRCPAVTVLATSRAPLRIRPEHRLAVDPLAVPDLSRHQSPAALLQVPSVRLFVDRRRAVDDGYRLSGHDARPVAEICVRLDGLPLALELAAAGAGAMQPAELLNRLPQSGGSDRRAPVDLPDRHRSLDSVLDWSYRLLEPIAQLVFRRLAIFTGSFDHQCAIDLIGDDLGTEPVRDALAHLIDVSLVAPLGGSSTRLRMLETVRTYAVRLLTESGERPPLAKRHADWFTAWAERGAHRFENAAQAAWLDALDVEFGNVRAALTWCLSPDGDPKMGLRLATAVRRYWDMRGLPSEGETTLAAMLARDPEPSPVRLDALVEMAGLATRREDVTAVERCANEAEHIGVLLGDPRGRALGLASLTYAAYMRGDPATASAIAAAALVCAEDSGDAMAVSLARLAVGVAALGSGRLSEALAQFTMTCDAARSRGDLWLLSECNDVLASTLIALGDFARARAAGVESLLARLELRNLPVVPINLRMIGIADAELGVPERAAVLFGAAIALEHTLGTIPHTQWAQDYRHALEITRVALGERRFTHLWTVGRHASETEIRVVARGLPSALIDDTAAGPNDPPGPLSPRELAVARLFGEGLTSREIAHRLGISERTVGSHTEHIMIKLGVHTRAQISAWVERSHAS</sequence>
<dbReference type="InterPro" id="IPR058852">
    <property type="entry name" value="HTH_77"/>
</dbReference>
<dbReference type="InterPro" id="IPR036388">
    <property type="entry name" value="WH-like_DNA-bd_sf"/>
</dbReference>
<feature type="domain" description="HTH luxR-type" evidence="1">
    <location>
        <begin position="796"/>
        <end position="861"/>
    </location>
</feature>
<dbReference type="Gene3D" id="1.25.40.10">
    <property type="entry name" value="Tetratricopeptide repeat domain"/>
    <property type="match status" value="1"/>
</dbReference>
<dbReference type="SMART" id="SM00530">
    <property type="entry name" value="HTH_XRE"/>
    <property type="match status" value="1"/>
</dbReference>
<accession>A0ABP6ZD68</accession>
<dbReference type="InterPro" id="IPR016032">
    <property type="entry name" value="Sig_transdc_resp-reg_C-effctor"/>
</dbReference>
<dbReference type="SUPFAM" id="SSF46894">
    <property type="entry name" value="C-terminal effector domain of the bipartite response regulators"/>
    <property type="match status" value="1"/>
</dbReference>
<dbReference type="CDD" id="cd00093">
    <property type="entry name" value="HTH_XRE"/>
    <property type="match status" value="1"/>
</dbReference>
<dbReference type="Gene3D" id="1.10.260.40">
    <property type="entry name" value="lambda repressor-like DNA-binding domains"/>
    <property type="match status" value="1"/>
</dbReference>
<dbReference type="SMART" id="SM00421">
    <property type="entry name" value="HTH_LUXR"/>
    <property type="match status" value="1"/>
</dbReference>
<dbReference type="Pfam" id="PF25872">
    <property type="entry name" value="HTH_77"/>
    <property type="match status" value="1"/>
</dbReference>
<dbReference type="InterPro" id="IPR001387">
    <property type="entry name" value="Cro/C1-type_HTH"/>
</dbReference>
<dbReference type="CDD" id="cd06170">
    <property type="entry name" value="LuxR_C_like"/>
    <property type="match status" value="1"/>
</dbReference>
<evidence type="ECO:0000259" key="1">
    <source>
        <dbReference type="PROSITE" id="PS50043"/>
    </source>
</evidence>
<dbReference type="EMBL" id="BAABAB010000003">
    <property type="protein sequence ID" value="GAA3604825.1"/>
    <property type="molecule type" value="Genomic_DNA"/>
</dbReference>
<dbReference type="PROSITE" id="PS00622">
    <property type="entry name" value="HTH_LUXR_1"/>
    <property type="match status" value="1"/>
</dbReference>
<dbReference type="SUPFAM" id="SSF52540">
    <property type="entry name" value="P-loop containing nucleoside triphosphate hydrolases"/>
    <property type="match status" value="1"/>
</dbReference>
<reference evidence="4" key="1">
    <citation type="journal article" date="2019" name="Int. J. Syst. Evol. Microbiol.">
        <title>The Global Catalogue of Microorganisms (GCM) 10K type strain sequencing project: providing services to taxonomists for standard genome sequencing and annotation.</title>
        <authorList>
            <consortium name="The Broad Institute Genomics Platform"/>
            <consortium name="The Broad Institute Genome Sequencing Center for Infectious Disease"/>
            <person name="Wu L."/>
            <person name="Ma J."/>
        </authorList>
    </citation>
    <scope>NUCLEOTIDE SEQUENCE [LARGE SCALE GENOMIC DNA]</scope>
    <source>
        <strain evidence="4">JCM 16929</strain>
    </source>
</reference>
<dbReference type="InterPro" id="IPR011990">
    <property type="entry name" value="TPR-like_helical_dom_sf"/>
</dbReference>
<feature type="domain" description="HTH cro/C1-type" evidence="2">
    <location>
        <begin position="42"/>
        <end position="86"/>
    </location>
</feature>
<evidence type="ECO:0000259" key="2">
    <source>
        <dbReference type="PROSITE" id="PS50943"/>
    </source>
</evidence>
<proteinExistence type="predicted"/>
<evidence type="ECO:0000313" key="3">
    <source>
        <dbReference type="EMBL" id="GAA3604825.1"/>
    </source>
</evidence>
<dbReference type="PROSITE" id="PS50043">
    <property type="entry name" value="HTH_LUXR_2"/>
    <property type="match status" value="1"/>
</dbReference>
<dbReference type="Pfam" id="PF01381">
    <property type="entry name" value="HTH_3"/>
    <property type="match status" value="1"/>
</dbReference>
<evidence type="ECO:0000313" key="4">
    <source>
        <dbReference type="Proteomes" id="UP001501490"/>
    </source>
</evidence>
<dbReference type="PANTHER" id="PTHR47691:SF3">
    <property type="entry name" value="HTH-TYPE TRANSCRIPTIONAL REGULATOR RV0890C-RELATED"/>
    <property type="match status" value="1"/>
</dbReference>
<organism evidence="3 4">
    <name type="scientific">Microlunatus ginsengisoli</name>
    <dbReference type="NCBI Taxonomy" id="363863"/>
    <lineage>
        <taxon>Bacteria</taxon>
        <taxon>Bacillati</taxon>
        <taxon>Actinomycetota</taxon>
        <taxon>Actinomycetes</taxon>
        <taxon>Propionibacteriales</taxon>
        <taxon>Propionibacteriaceae</taxon>
        <taxon>Microlunatus</taxon>
    </lineage>
</organism>
<keyword evidence="4" id="KW-1185">Reference proteome</keyword>
<dbReference type="PANTHER" id="PTHR47691">
    <property type="entry name" value="REGULATOR-RELATED"/>
    <property type="match status" value="1"/>
</dbReference>
<dbReference type="PRINTS" id="PR00038">
    <property type="entry name" value="HTHLUXR"/>
</dbReference>
<protein>
    <submittedName>
        <fullName evidence="3">LuxR family transcriptional regulator</fullName>
    </submittedName>
</protein>
<gene>
    <name evidence="3" type="ORF">GCM10022236_03360</name>
</gene>